<dbReference type="Proteomes" id="UP000092461">
    <property type="component" value="Unassembled WGS sequence"/>
</dbReference>
<dbReference type="AlphaFoldDB" id="A0A1B0CH86"/>
<evidence type="ECO:0000313" key="3">
    <source>
        <dbReference type="Proteomes" id="UP000092461"/>
    </source>
</evidence>
<protein>
    <submittedName>
        <fullName evidence="2">Uncharacterized protein</fullName>
    </submittedName>
</protein>
<feature type="compositionally biased region" description="Polar residues" evidence="1">
    <location>
        <begin position="86"/>
        <end position="96"/>
    </location>
</feature>
<evidence type="ECO:0000313" key="2">
    <source>
        <dbReference type="EnsemblMetazoa" id="LLOJ003798-PA"/>
    </source>
</evidence>
<dbReference type="VEuPathDB" id="VectorBase:LLONM1_001610"/>
<name>A0A1B0CH86_LUTLO</name>
<dbReference type="VEuPathDB" id="VectorBase:LLOJ003798"/>
<feature type="region of interest" description="Disordered" evidence="1">
    <location>
        <begin position="224"/>
        <end position="243"/>
    </location>
</feature>
<evidence type="ECO:0000256" key="1">
    <source>
        <dbReference type="SAM" id="MobiDB-lite"/>
    </source>
</evidence>
<feature type="compositionally biased region" description="Polar residues" evidence="1">
    <location>
        <begin position="234"/>
        <end position="243"/>
    </location>
</feature>
<sequence>MPKCTFCKKEVSHELQLPEPRITVLLKHVMKNYKGGGLCRECYNRGQKLDVTRQKLKKGHAQEKSANAPPEAAKDSREELEDTLMAQRSSPAVVTLSQPSQPSQPSQEQIIQSQMASHPEVGAVPDLPSSDSLEAAPPARLRDRSSQSDFSSQERAAPAGDSSSLEQEASHLEVVMQIEQQPHGSKRPSETPQESLMAAPRPKNPRLRETLNDTAARNLVQNMQATMNEAGINPNKQPRNSGG</sequence>
<proteinExistence type="predicted"/>
<keyword evidence="3" id="KW-1185">Reference proteome</keyword>
<accession>A0A1B0CH86</accession>
<feature type="compositionally biased region" description="Low complexity" evidence="1">
    <location>
        <begin position="97"/>
        <end position="114"/>
    </location>
</feature>
<reference evidence="2" key="1">
    <citation type="submission" date="2020-05" db="UniProtKB">
        <authorList>
            <consortium name="EnsemblMetazoa"/>
        </authorList>
    </citation>
    <scope>IDENTIFICATION</scope>
    <source>
        <strain evidence="2">Jacobina</strain>
    </source>
</reference>
<dbReference type="EnsemblMetazoa" id="LLOJ003798-RA">
    <property type="protein sequence ID" value="LLOJ003798-PA"/>
    <property type="gene ID" value="LLOJ003798"/>
</dbReference>
<organism evidence="2 3">
    <name type="scientific">Lutzomyia longipalpis</name>
    <name type="common">Sand fly</name>
    <dbReference type="NCBI Taxonomy" id="7200"/>
    <lineage>
        <taxon>Eukaryota</taxon>
        <taxon>Metazoa</taxon>
        <taxon>Ecdysozoa</taxon>
        <taxon>Arthropoda</taxon>
        <taxon>Hexapoda</taxon>
        <taxon>Insecta</taxon>
        <taxon>Pterygota</taxon>
        <taxon>Neoptera</taxon>
        <taxon>Endopterygota</taxon>
        <taxon>Diptera</taxon>
        <taxon>Nematocera</taxon>
        <taxon>Psychodoidea</taxon>
        <taxon>Psychodidae</taxon>
        <taxon>Lutzomyia</taxon>
        <taxon>Lutzomyia</taxon>
    </lineage>
</organism>
<feature type="region of interest" description="Disordered" evidence="1">
    <location>
        <begin position="54"/>
        <end position="211"/>
    </location>
</feature>
<dbReference type="EMBL" id="AJWK01012109">
    <property type="status" value="NOT_ANNOTATED_CDS"/>
    <property type="molecule type" value="Genomic_DNA"/>
</dbReference>